<feature type="transmembrane region" description="Helical" evidence="1">
    <location>
        <begin position="79"/>
        <end position="100"/>
    </location>
</feature>
<name>A0A382TN79_9ZZZZ</name>
<dbReference type="EMBL" id="UINC01137562">
    <property type="protein sequence ID" value="SVD22977.1"/>
    <property type="molecule type" value="Genomic_DNA"/>
</dbReference>
<evidence type="ECO:0000256" key="1">
    <source>
        <dbReference type="SAM" id="Phobius"/>
    </source>
</evidence>
<reference evidence="2" key="1">
    <citation type="submission" date="2018-05" db="EMBL/GenBank/DDBJ databases">
        <authorList>
            <person name="Lanie J.A."/>
            <person name="Ng W.-L."/>
            <person name="Kazmierczak K.M."/>
            <person name="Andrzejewski T.M."/>
            <person name="Davidsen T.M."/>
            <person name="Wayne K.J."/>
            <person name="Tettelin H."/>
            <person name="Glass J.I."/>
            <person name="Rusch D."/>
            <person name="Podicherti R."/>
            <person name="Tsui H.-C.T."/>
            <person name="Winkler M.E."/>
        </authorList>
    </citation>
    <scope>NUCLEOTIDE SEQUENCE</scope>
</reference>
<protein>
    <submittedName>
        <fullName evidence="2">Uncharacterized protein</fullName>
    </submittedName>
</protein>
<feature type="transmembrane region" description="Helical" evidence="1">
    <location>
        <begin position="120"/>
        <end position="145"/>
    </location>
</feature>
<organism evidence="2">
    <name type="scientific">marine metagenome</name>
    <dbReference type="NCBI Taxonomy" id="408172"/>
    <lineage>
        <taxon>unclassified sequences</taxon>
        <taxon>metagenomes</taxon>
        <taxon>ecological metagenomes</taxon>
    </lineage>
</organism>
<keyword evidence="1" id="KW-1133">Transmembrane helix</keyword>
<proteinExistence type="predicted"/>
<dbReference type="AlphaFoldDB" id="A0A382TN79"/>
<keyword evidence="1" id="KW-0812">Transmembrane</keyword>
<accession>A0A382TN79</accession>
<gene>
    <name evidence="2" type="ORF">METZ01_LOCUS375831</name>
</gene>
<keyword evidence="1" id="KW-0472">Membrane</keyword>
<sequence>MVLEAANRTGCRADCNLSVAEITRPSATVRLLSIPTNRNRVTGKKPISPWVVAGINLLAWPGIGTFVGGHKVSGAIQAAMALIGGIFSLGLIVVLFNLALKFDPTRFDTEAFMAGNGTYLIVGVTGFCLLAFAWIWAAVSSFLIAKELKTSN</sequence>
<evidence type="ECO:0000313" key="2">
    <source>
        <dbReference type="EMBL" id="SVD22977.1"/>
    </source>
</evidence>
<feature type="transmembrane region" description="Helical" evidence="1">
    <location>
        <begin position="47"/>
        <end position="67"/>
    </location>
</feature>